<comment type="caution">
    <text evidence="3">The sequence shown here is derived from an EMBL/GenBank/DDBJ whole genome shotgun (WGS) entry which is preliminary data.</text>
</comment>
<accession>A0A4R3KBZ5</accession>
<evidence type="ECO:0000313" key="4">
    <source>
        <dbReference type="Proteomes" id="UP000295188"/>
    </source>
</evidence>
<feature type="transmembrane region" description="Helical" evidence="2">
    <location>
        <begin position="45"/>
        <end position="65"/>
    </location>
</feature>
<organism evidence="3 4">
    <name type="scientific">Pectinatus cerevisiiphilus</name>
    <dbReference type="NCBI Taxonomy" id="86956"/>
    <lineage>
        <taxon>Bacteria</taxon>
        <taxon>Bacillati</taxon>
        <taxon>Bacillota</taxon>
        <taxon>Negativicutes</taxon>
        <taxon>Selenomonadales</taxon>
        <taxon>Selenomonadaceae</taxon>
        <taxon>Pectinatus</taxon>
    </lineage>
</organism>
<dbReference type="InterPro" id="IPR021435">
    <property type="entry name" value="DUF3084"/>
</dbReference>
<dbReference type="RefSeq" id="WP_132547965.1">
    <property type="nucleotide sequence ID" value="NZ_SMAA01000004.1"/>
</dbReference>
<dbReference type="OrthoDB" id="9812848at2"/>
<dbReference type="AlphaFoldDB" id="A0A4R3KBZ5"/>
<keyword evidence="1" id="KW-0175">Coiled coil</keyword>
<dbReference type="EMBL" id="SMAA01000004">
    <property type="protein sequence ID" value="TCS80473.1"/>
    <property type="molecule type" value="Genomic_DNA"/>
</dbReference>
<proteinExistence type="predicted"/>
<gene>
    <name evidence="3" type="ORF">EDC37_10475</name>
</gene>
<keyword evidence="2" id="KW-0472">Membrane</keyword>
<reference evidence="3 4" key="1">
    <citation type="submission" date="2019-03" db="EMBL/GenBank/DDBJ databases">
        <title>Genomic Encyclopedia of Type Strains, Phase IV (KMG-IV): sequencing the most valuable type-strain genomes for metagenomic binning, comparative biology and taxonomic classification.</title>
        <authorList>
            <person name="Goeker M."/>
        </authorList>
    </citation>
    <scope>NUCLEOTIDE SEQUENCE [LARGE SCALE GENOMIC DNA]</scope>
    <source>
        <strain evidence="3 4">DSM 20467</strain>
    </source>
</reference>
<name>A0A4R3KBZ5_9FIRM</name>
<keyword evidence="2" id="KW-0812">Transmembrane</keyword>
<dbReference type="Pfam" id="PF11283">
    <property type="entry name" value="DUF3084"/>
    <property type="match status" value="1"/>
</dbReference>
<feature type="coiled-coil region" evidence="1">
    <location>
        <begin position="157"/>
        <end position="195"/>
    </location>
</feature>
<evidence type="ECO:0000256" key="1">
    <source>
        <dbReference type="SAM" id="Coils"/>
    </source>
</evidence>
<protein>
    <submittedName>
        <fullName evidence="3">DUF3084 family protein</fullName>
    </submittedName>
</protein>
<evidence type="ECO:0000256" key="2">
    <source>
        <dbReference type="SAM" id="Phobius"/>
    </source>
</evidence>
<keyword evidence="2" id="KW-1133">Transmembrane helix</keyword>
<feature type="transmembrane region" description="Helical" evidence="2">
    <location>
        <begin position="6"/>
        <end position="24"/>
    </location>
</feature>
<dbReference type="Proteomes" id="UP000295188">
    <property type="component" value="Unassembled WGS sequence"/>
</dbReference>
<sequence>MHGIVLIVVLVIVGGIIAFIGDRLGSKVGKRKMSLFGLRPRHTSIIVTIITGIAITTMTFGILAVTSKDVRTALFGMEKLQQRIQMTQEDLNRADNDLNDAQQKQKQMQANLEDTQSELTNAKEQTKKMKDHQAKLLADNDALETQNTDLSGQNVYLNETNNQLQVYNNGLKDSNNELKNNNSELQAQNNDLVKRNGDLSSKRIVYQAGELIFGGVVPATVDRAVAQNALAKLIDMANTKVSGVTDSNQSGQIGIWTYPEEYENAINEICRENKDMVIRFIAAANLVKGEPVRTNIELYPDKVVYQNGKMITSREFVMDGNQGTAQKILLEFLHDINVIASANGILPDPLRGSIGVISMDQLYTATESMARVNGSIRLTAYSNGDTDILGPLRLILQVDDLGNNGY</sequence>
<keyword evidence="4" id="KW-1185">Reference proteome</keyword>
<feature type="coiled-coil region" evidence="1">
    <location>
        <begin position="77"/>
        <end position="132"/>
    </location>
</feature>
<evidence type="ECO:0000313" key="3">
    <source>
        <dbReference type="EMBL" id="TCS80473.1"/>
    </source>
</evidence>